<dbReference type="EMBL" id="BARU01008820">
    <property type="protein sequence ID" value="GAH45394.1"/>
    <property type="molecule type" value="Genomic_DNA"/>
</dbReference>
<dbReference type="AlphaFoldDB" id="X1GUW4"/>
<gene>
    <name evidence="2" type="ORF">S03H2_17147</name>
</gene>
<evidence type="ECO:0000313" key="2">
    <source>
        <dbReference type="EMBL" id="GAH45394.1"/>
    </source>
</evidence>
<protein>
    <submittedName>
        <fullName evidence="2">Uncharacterized protein</fullName>
    </submittedName>
</protein>
<comment type="caution">
    <text evidence="2">The sequence shown here is derived from an EMBL/GenBank/DDBJ whole genome shotgun (WGS) entry which is preliminary data.</text>
</comment>
<accession>X1GUW4</accession>
<feature type="region of interest" description="Disordered" evidence="1">
    <location>
        <begin position="1"/>
        <end position="33"/>
    </location>
</feature>
<feature type="compositionally biased region" description="Polar residues" evidence="1">
    <location>
        <begin position="1"/>
        <end position="10"/>
    </location>
</feature>
<proteinExistence type="predicted"/>
<sequence>MAKTDGTQDIPSELLDGYRATLGEERPDNGVRKRYPYRVPTMQTLVGHPSPKQKAQRARFLTAINNFADVDWPTRQRWYAAMPEWDS</sequence>
<evidence type="ECO:0000256" key="1">
    <source>
        <dbReference type="SAM" id="MobiDB-lite"/>
    </source>
</evidence>
<feature type="non-terminal residue" evidence="2">
    <location>
        <position position="87"/>
    </location>
</feature>
<organism evidence="2">
    <name type="scientific">marine sediment metagenome</name>
    <dbReference type="NCBI Taxonomy" id="412755"/>
    <lineage>
        <taxon>unclassified sequences</taxon>
        <taxon>metagenomes</taxon>
        <taxon>ecological metagenomes</taxon>
    </lineage>
</organism>
<reference evidence="2" key="1">
    <citation type="journal article" date="2014" name="Front. Microbiol.">
        <title>High frequency of phylogenetically diverse reductive dehalogenase-homologous genes in deep subseafloor sedimentary metagenomes.</title>
        <authorList>
            <person name="Kawai M."/>
            <person name="Futagami T."/>
            <person name="Toyoda A."/>
            <person name="Takaki Y."/>
            <person name="Nishi S."/>
            <person name="Hori S."/>
            <person name="Arai W."/>
            <person name="Tsubouchi T."/>
            <person name="Morono Y."/>
            <person name="Uchiyama I."/>
            <person name="Ito T."/>
            <person name="Fujiyama A."/>
            <person name="Inagaki F."/>
            <person name="Takami H."/>
        </authorList>
    </citation>
    <scope>NUCLEOTIDE SEQUENCE</scope>
    <source>
        <strain evidence="2">Expedition CK06-06</strain>
    </source>
</reference>
<feature type="compositionally biased region" description="Basic and acidic residues" evidence="1">
    <location>
        <begin position="22"/>
        <end position="31"/>
    </location>
</feature>
<name>X1GUW4_9ZZZZ</name>